<dbReference type="EMBL" id="OP434455">
    <property type="protein sequence ID" value="UYL87620.1"/>
    <property type="molecule type" value="Genomic_DNA"/>
</dbReference>
<evidence type="ECO:0000313" key="2">
    <source>
        <dbReference type="Proteomes" id="UP001164923"/>
    </source>
</evidence>
<dbReference type="Proteomes" id="UP001164923">
    <property type="component" value="Segment"/>
</dbReference>
<evidence type="ECO:0000313" key="1">
    <source>
        <dbReference type="EMBL" id="UYL87620.1"/>
    </source>
</evidence>
<protein>
    <submittedName>
        <fullName evidence="1">Tail assembly chaperone</fullName>
    </submittedName>
</protein>
<accession>A0A9X9K5W5</accession>
<sequence length="205" mass="22522">MTAKSPAAAEALGQSVPFTARGIDFELMPSAEWDFDAIEAFEAGKVATFLRLILGDKQYAAFKATKPKVGDVDEFVIGIQKALGIAGKLIALAALLREMPDVVEADLQRFYGVDFADYWRGGLSIRRLSVLVHHLPPESATARQLSKAATGWDVHAYLLSDLYHAFTGNPHPARPKPEAANKSTRYAQLRKALEAQRERVRKTDA</sequence>
<proteinExistence type="predicted"/>
<organism evidence="1 2">
    <name type="scientific">Arthrobacter phage VResidence</name>
    <dbReference type="NCBI Taxonomy" id="2927294"/>
    <lineage>
        <taxon>Viruses</taxon>
        <taxon>Duplodnaviria</taxon>
        <taxon>Heunggongvirae</taxon>
        <taxon>Uroviricota</taxon>
        <taxon>Caudoviricetes</taxon>
        <taxon>Casidaviridae</taxon>
        <taxon>Manhattanvirus</taxon>
        <taxon>Manhattanvirus vresidence</taxon>
    </lineage>
</organism>
<gene>
    <name evidence="1" type="primary">15</name>
    <name evidence="1" type="ORF">SEA_VRESIDENCE_15</name>
</gene>
<name>A0A9X9K5W5_9CAUD</name>
<reference evidence="1" key="1">
    <citation type="submission" date="2024-06" db="EMBL/GenBank/DDBJ databases">
        <authorList>
            <person name="Hatch R.X."/>
            <person name="Arellano O.M."/>
            <person name="Sasaoka A.N."/>
            <person name="Stewart A.S."/>
            <person name="Velarde E.T."/>
            <person name="Garcia Costas A.M."/>
            <person name="Furlong K.P."/>
            <person name="Rudner A.D."/>
            <person name="Beyer A.R."/>
            <person name="Chong R.A."/>
            <person name="Edgington N.P."/>
            <person name="Freise A.C."/>
            <person name="Gibb B.P."/>
            <person name="Klyczek K.K."/>
            <person name="Swerdlow S.J."/>
            <person name="Garlena R.A."/>
            <person name="Russell D.A."/>
            <person name="Jacobs-Sera D."/>
            <person name="Hatfull G.F."/>
        </authorList>
    </citation>
    <scope>NUCLEOTIDE SEQUENCE</scope>
</reference>
<keyword evidence="2" id="KW-1185">Reference proteome</keyword>